<dbReference type="InterPro" id="IPR050160">
    <property type="entry name" value="MHC/Immunoglobulin"/>
</dbReference>
<dbReference type="Pfam" id="PF07654">
    <property type="entry name" value="C1-set"/>
    <property type="match status" value="1"/>
</dbReference>
<feature type="domain" description="Ig-like" evidence="2">
    <location>
        <begin position="21"/>
        <end position="114"/>
    </location>
</feature>
<dbReference type="InterPro" id="IPR007110">
    <property type="entry name" value="Ig-like_dom"/>
</dbReference>
<dbReference type="InParanoid" id="A0A3Q1HXC2"/>
<keyword evidence="1" id="KW-0393">Immunoglobulin domain</keyword>
<protein>
    <recommendedName>
        <fullName evidence="2">Ig-like domain-containing protein</fullName>
    </recommendedName>
</protein>
<evidence type="ECO:0000256" key="1">
    <source>
        <dbReference type="ARBA" id="ARBA00023319"/>
    </source>
</evidence>
<dbReference type="InterPro" id="IPR003597">
    <property type="entry name" value="Ig_C1-set"/>
</dbReference>
<dbReference type="Ensembl" id="ENSAPOT00000026124.1">
    <property type="protein sequence ID" value="ENSAPOP00000032320.1"/>
    <property type="gene ID" value="ENSAPOG00000020159.1"/>
</dbReference>
<reference evidence="3" key="2">
    <citation type="submission" date="2025-09" db="UniProtKB">
        <authorList>
            <consortium name="Ensembl"/>
        </authorList>
    </citation>
    <scope>IDENTIFICATION</scope>
</reference>
<name>A0A3Q1HXC2_9TELE</name>
<dbReference type="STRING" id="80966.ENSAPOP00000032320"/>
<accession>A0A3Q1HXC2</accession>
<dbReference type="GeneTree" id="ENSGT00940000161847"/>
<dbReference type="Gene3D" id="2.60.40.10">
    <property type="entry name" value="Immunoglobulins"/>
    <property type="match status" value="1"/>
</dbReference>
<dbReference type="Proteomes" id="UP000257200">
    <property type="component" value="Unplaced"/>
</dbReference>
<dbReference type="InterPro" id="IPR036179">
    <property type="entry name" value="Ig-like_dom_sf"/>
</dbReference>
<dbReference type="SMART" id="SM00407">
    <property type="entry name" value="IGc1"/>
    <property type="match status" value="1"/>
</dbReference>
<dbReference type="InterPro" id="IPR013783">
    <property type="entry name" value="Ig-like_fold"/>
</dbReference>
<organism evidence="3 4">
    <name type="scientific">Acanthochromis polyacanthus</name>
    <name type="common">spiny chromis</name>
    <dbReference type="NCBI Taxonomy" id="80966"/>
    <lineage>
        <taxon>Eukaryota</taxon>
        <taxon>Metazoa</taxon>
        <taxon>Chordata</taxon>
        <taxon>Craniata</taxon>
        <taxon>Vertebrata</taxon>
        <taxon>Euteleostomi</taxon>
        <taxon>Actinopterygii</taxon>
        <taxon>Neopterygii</taxon>
        <taxon>Teleostei</taxon>
        <taxon>Neoteleostei</taxon>
        <taxon>Acanthomorphata</taxon>
        <taxon>Ovalentaria</taxon>
        <taxon>Pomacentridae</taxon>
        <taxon>Acanthochromis</taxon>
    </lineage>
</organism>
<dbReference type="AlphaFoldDB" id="A0A3Q1HXC2"/>
<proteinExistence type="predicted"/>
<dbReference type="PANTHER" id="PTHR19944">
    <property type="entry name" value="MHC CLASS II-RELATED"/>
    <property type="match status" value="1"/>
</dbReference>
<evidence type="ECO:0000259" key="2">
    <source>
        <dbReference type="PROSITE" id="PS50835"/>
    </source>
</evidence>
<dbReference type="InterPro" id="IPR003006">
    <property type="entry name" value="Ig/MHC_CS"/>
</dbReference>
<dbReference type="PROSITE" id="PS50835">
    <property type="entry name" value="IG_LIKE"/>
    <property type="match status" value="1"/>
</dbReference>
<dbReference type="PROSITE" id="PS00290">
    <property type="entry name" value="IG_MHC"/>
    <property type="match status" value="1"/>
</dbReference>
<keyword evidence="4" id="KW-1185">Reference proteome</keyword>
<evidence type="ECO:0000313" key="4">
    <source>
        <dbReference type="Proteomes" id="UP000257200"/>
    </source>
</evidence>
<reference evidence="3" key="1">
    <citation type="submission" date="2025-08" db="UniProtKB">
        <authorList>
            <consortium name="Ensembl"/>
        </authorList>
    </citation>
    <scope>IDENTIFICATION</scope>
</reference>
<evidence type="ECO:0000313" key="3">
    <source>
        <dbReference type="Ensembl" id="ENSAPOP00000032320.1"/>
    </source>
</evidence>
<dbReference type="SUPFAM" id="SSF48726">
    <property type="entry name" value="Immunoglobulin"/>
    <property type="match status" value="1"/>
</dbReference>
<dbReference type="PANTHER" id="PTHR19944:SF86">
    <property type="entry name" value="HLA CLASS II HISTOCOMPATIBILITY ANTIGEN, DR ALPHA CHAIN"/>
    <property type="match status" value="1"/>
</dbReference>
<sequence>AGKILVSCNEPLRMYYHTSSPFSQIYSKQETELGVPNTLICFVNDFHPPFVDITWTKNGQLVDRSEISQTQYYSNSDFSFRTMSYLNFTPQENDIYTCSVHHIRNKVKKTAWFSPKQARKSTFTHL</sequence>